<sequence length="153" mass="17717">MSNSEIFLIKDDKESVRFKEELTLRIEDKSYAIASNVVQPELHDQHEEQEKEKEKREEVMVRSEVCDERPSLGEFKADEEDDGFKTPTSLDHKIPAIKQCPPAPRKPKPSMKRKVLQNVRTCLQLDLSKEVEPLFPPSLLSDLDCKIKKARSR</sequence>
<dbReference type="EMBL" id="OIVN01004513">
    <property type="protein sequence ID" value="SPD17826.1"/>
    <property type="molecule type" value="Genomic_DNA"/>
</dbReference>
<organism evidence="4">
    <name type="scientific">Fagus sylvatica</name>
    <name type="common">Beechnut</name>
    <dbReference type="NCBI Taxonomy" id="28930"/>
    <lineage>
        <taxon>Eukaryota</taxon>
        <taxon>Viridiplantae</taxon>
        <taxon>Streptophyta</taxon>
        <taxon>Embryophyta</taxon>
        <taxon>Tracheophyta</taxon>
        <taxon>Spermatophyta</taxon>
        <taxon>Magnoliopsida</taxon>
        <taxon>eudicotyledons</taxon>
        <taxon>Gunneridae</taxon>
        <taxon>Pentapetalae</taxon>
        <taxon>rosids</taxon>
        <taxon>fabids</taxon>
        <taxon>Fagales</taxon>
        <taxon>Fagaceae</taxon>
        <taxon>Fagus</taxon>
    </lineage>
</organism>
<evidence type="ECO:0000313" key="4">
    <source>
        <dbReference type="EMBL" id="SPD17826.1"/>
    </source>
</evidence>
<dbReference type="InterPro" id="IPR040389">
    <property type="entry name" value="SMR"/>
</dbReference>
<evidence type="ECO:0000256" key="2">
    <source>
        <dbReference type="ARBA" id="ARBA00023306"/>
    </source>
</evidence>
<protein>
    <recommendedName>
        <fullName evidence="5">Cyclin-dependent protein kinase inhibitor SMR3</fullName>
    </recommendedName>
</protein>
<keyword evidence="1" id="KW-0649">Protein kinase inhibitor</keyword>
<feature type="compositionally biased region" description="Basic and acidic residues" evidence="3">
    <location>
        <begin position="41"/>
        <end position="71"/>
    </location>
</feature>
<dbReference type="AlphaFoldDB" id="A0A2N9HV03"/>
<accession>A0A2N9HV03</accession>
<proteinExistence type="predicted"/>
<dbReference type="GO" id="GO:0032875">
    <property type="term" value="P:regulation of DNA endoreduplication"/>
    <property type="evidence" value="ECO:0007669"/>
    <property type="project" value="InterPro"/>
</dbReference>
<name>A0A2N9HV03_FAGSY</name>
<dbReference type="GO" id="GO:0004860">
    <property type="term" value="F:protein kinase inhibitor activity"/>
    <property type="evidence" value="ECO:0007669"/>
    <property type="project" value="UniProtKB-KW"/>
</dbReference>
<evidence type="ECO:0000256" key="3">
    <source>
        <dbReference type="SAM" id="MobiDB-lite"/>
    </source>
</evidence>
<gene>
    <name evidence="4" type="ORF">FSB_LOCUS45708</name>
</gene>
<keyword evidence="2" id="KW-0131">Cell cycle</keyword>
<dbReference type="PANTHER" id="PTHR33142">
    <property type="entry name" value="CYCLIN-DEPENDENT PROTEIN KINASE INHIBITOR SMR13"/>
    <property type="match status" value="1"/>
</dbReference>
<reference evidence="4" key="1">
    <citation type="submission" date="2018-02" db="EMBL/GenBank/DDBJ databases">
        <authorList>
            <person name="Cohen D.B."/>
            <person name="Kent A.D."/>
        </authorList>
    </citation>
    <scope>NUCLEOTIDE SEQUENCE</scope>
</reference>
<feature type="region of interest" description="Disordered" evidence="3">
    <location>
        <begin position="37"/>
        <end position="112"/>
    </location>
</feature>
<dbReference type="PANTHER" id="PTHR33142:SF65">
    <property type="entry name" value="CYCLIN-DEPENDENT PROTEIN KINASE INHIBITOR SMR2-LIKE"/>
    <property type="match status" value="1"/>
</dbReference>
<evidence type="ECO:0000256" key="1">
    <source>
        <dbReference type="ARBA" id="ARBA00023013"/>
    </source>
</evidence>
<dbReference type="GO" id="GO:0005634">
    <property type="term" value="C:nucleus"/>
    <property type="evidence" value="ECO:0007669"/>
    <property type="project" value="TreeGrafter"/>
</dbReference>
<evidence type="ECO:0008006" key="5">
    <source>
        <dbReference type="Google" id="ProtNLM"/>
    </source>
</evidence>